<dbReference type="InterPro" id="IPR036390">
    <property type="entry name" value="WH_DNA-bd_sf"/>
</dbReference>
<accession>A0A154W5D1</accession>
<dbReference type="OrthoDB" id="5510301at2"/>
<dbReference type="InterPro" id="IPR036388">
    <property type="entry name" value="WH-like_DNA-bd_sf"/>
</dbReference>
<name>A0A154W5D1_9PROT</name>
<dbReference type="STRING" id="580166.AUP43_08300"/>
<proteinExistence type="predicted"/>
<protein>
    <submittedName>
        <fullName evidence="1">Uncharacterized protein</fullName>
    </submittedName>
</protein>
<keyword evidence="2" id="KW-1185">Reference proteome</keyword>
<evidence type="ECO:0000313" key="1">
    <source>
        <dbReference type="EMBL" id="KZD08752.1"/>
    </source>
</evidence>
<sequence>MQKNIEVKEHELLNELCRAISALPGSSVRQRNCEARISSRYVPDGLLDVSLNNHNFELVVEAKRELFPRDVRQQIWQLREYLDGMNGSVEKVAMLIAGAISKGAREVLQQESIGYFDPGGSLFIPSARAYVLIDRPPPKKANRAFGSIFQGQRARVVQAVVEAAPNWVSVKELAEDTGVSPATASETLTEMERRDWLEVEGAGPAKLRRLRERGLVLDEWSRLIVNQKPLRIERYYVPGSDAAQIARRLDDACRDAHARYAVTAEAAAQVYAPYLSSISQLKCRIQGGSARNEALSRLEARPVSEGWNLGVIEEAGRQHIVIGERIDGIAYAPPVQVYLDLLQGSGRAKEMADHLRSERLAG</sequence>
<dbReference type="RefSeq" id="WP_067555435.1">
    <property type="nucleotide sequence ID" value="NZ_LPXN01000103.1"/>
</dbReference>
<organism evidence="1 2">
    <name type="scientific">Oceanibaculum pacificum</name>
    <dbReference type="NCBI Taxonomy" id="580166"/>
    <lineage>
        <taxon>Bacteria</taxon>
        <taxon>Pseudomonadati</taxon>
        <taxon>Pseudomonadota</taxon>
        <taxon>Alphaproteobacteria</taxon>
        <taxon>Rhodospirillales</taxon>
        <taxon>Oceanibaculaceae</taxon>
        <taxon>Oceanibaculum</taxon>
    </lineage>
</organism>
<dbReference type="AlphaFoldDB" id="A0A154W5D1"/>
<comment type="caution">
    <text evidence="1">The sequence shown here is derived from an EMBL/GenBank/DDBJ whole genome shotgun (WGS) entry which is preliminary data.</text>
</comment>
<dbReference type="SUPFAM" id="SSF46785">
    <property type="entry name" value="Winged helix' DNA-binding domain"/>
    <property type="match status" value="1"/>
</dbReference>
<evidence type="ECO:0000313" key="2">
    <source>
        <dbReference type="Proteomes" id="UP000076400"/>
    </source>
</evidence>
<dbReference type="Gene3D" id="1.10.10.10">
    <property type="entry name" value="Winged helix-like DNA-binding domain superfamily/Winged helix DNA-binding domain"/>
    <property type="match status" value="1"/>
</dbReference>
<gene>
    <name evidence="1" type="ORF">AUP43_08300</name>
</gene>
<dbReference type="Proteomes" id="UP000076400">
    <property type="component" value="Unassembled WGS sequence"/>
</dbReference>
<reference evidence="1 2" key="1">
    <citation type="submission" date="2015-12" db="EMBL/GenBank/DDBJ databases">
        <title>Genome sequence of Oceanibaculum pacificum MCCC 1A02656.</title>
        <authorList>
            <person name="Lu L."/>
            <person name="Lai Q."/>
            <person name="Shao Z."/>
            <person name="Qian P."/>
        </authorList>
    </citation>
    <scope>NUCLEOTIDE SEQUENCE [LARGE SCALE GENOMIC DNA]</scope>
    <source>
        <strain evidence="1 2">MCCC 1A02656</strain>
    </source>
</reference>
<dbReference type="EMBL" id="LPXN01000103">
    <property type="protein sequence ID" value="KZD08752.1"/>
    <property type="molecule type" value="Genomic_DNA"/>
</dbReference>